<keyword evidence="2" id="KW-0472">Membrane</keyword>
<comment type="caution">
    <text evidence="3">The sequence shown here is derived from an EMBL/GenBank/DDBJ whole genome shotgun (WGS) entry which is preliminary data.</text>
</comment>
<evidence type="ECO:0000256" key="1">
    <source>
        <dbReference type="SAM" id="MobiDB-lite"/>
    </source>
</evidence>
<proteinExistence type="predicted"/>
<feature type="compositionally biased region" description="Acidic residues" evidence="1">
    <location>
        <begin position="7"/>
        <end position="21"/>
    </location>
</feature>
<evidence type="ECO:0000313" key="3">
    <source>
        <dbReference type="EMBL" id="CAJ1382470.1"/>
    </source>
</evidence>
<feature type="region of interest" description="Disordered" evidence="1">
    <location>
        <begin position="42"/>
        <end position="79"/>
    </location>
</feature>
<evidence type="ECO:0000313" key="4">
    <source>
        <dbReference type="Proteomes" id="UP001178507"/>
    </source>
</evidence>
<sequence length="217" mass="24532">MASDDEHLGEEDDYFPEQEDEEWDELEAKAAAWQEQFTSAIHSGNSLNGLPRGLRLRSAEAAKEKEDQDEESTPAEHLKPSPVPRFVARSWEMGLLVVVCLLSLFATLHFVYDNLLPQRDDSKSCTQCQPEWWQDFWKWRLQGPSDDDPPEGMQWEWGDSVNDTDWYQASARFVDFLRPFADPSLGPVLSIGCGDAPVPELLHGAGFEASLHLDVAP</sequence>
<reference evidence="3" key="1">
    <citation type="submission" date="2023-08" db="EMBL/GenBank/DDBJ databases">
        <authorList>
            <person name="Chen Y."/>
            <person name="Shah S."/>
            <person name="Dougan E. K."/>
            <person name="Thang M."/>
            <person name="Chan C."/>
        </authorList>
    </citation>
    <scope>NUCLEOTIDE SEQUENCE</scope>
</reference>
<feature type="transmembrane region" description="Helical" evidence="2">
    <location>
        <begin position="93"/>
        <end position="112"/>
    </location>
</feature>
<protein>
    <submittedName>
        <fullName evidence="3">Uncharacterized protein</fullName>
    </submittedName>
</protein>
<accession>A0AA36MR61</accession>
<feature type="non-terminal residue" evidence="3">
    <location>
        <position position="217"/>
    </location>
</feature>
<dbReference type="EMBL" id="CAUJNA010000905">
    <property type="protein sequence ID" value="CAJ1382470.1"/>
    <property type="molecule type" value="Genomic_DNA"/>
</dbReference>
<keyword evidence="2" id="KW-1133">Transmembrane helix</keyword>
<feature type="region of interest" description="Disordered" evidence="1">
    <location>
        <begin position="1"/>
        <end position="21"/>
    </location>
</feature>
<keyword evidence="4" id="KW-1185">Reference proteome</keyword>
<organism evidence="3 4">
    <name type="scientific">Effrenium voratum</name>
    <dbReference type="NCBI Taxonomy" id="2562239"/>
    <lineage>
        <taxon>Eukaryota</taxon>
        <taxon>Sar</taxon>
        <taxon>Alveolata</taxon>
        <taxon>Dinophyceae</taxon>
        <taxon>Suessiales</taxon>
        <taxon>Symbiodiniaceae</taxon>
        <taxon>Effrenium</taxon>
    </lineage>
</organism>
<keyword evidence="2" id="KW-0812">Transmembrane</keyword>
<feature type="compositionally biased region" description="Basic and acidic residues" evidence="1">
    <location>
        <begin position="57"/>
        <end position="66"/>
    </location>
</feature>
<evidence type="ECO:0000256" key="2">
    <source>
        <dbReference type="SAM" id="Phobius"/>
    </source>
</evidence>
<name>A0AA36MR61_9DINO</name>
<dbReference type="Proteomes" id="UP001178507">
    <property type="component" value="Unassembled WGS sequence"/>
</dbReference>
<dbReference type="AlphaFoldDB" id="A0AA36MR61"/>
<gene>
    <name evidence="3" type="ORF">EVOR1521_LOCUS9836</name>
</gene>